<feature type="coiled-coil region" evidence="3">
    <location>
        <begin position="26"/>
        <end position="55"/>
    </location>
</feature>
<evidence type="ECO:0000256" key="2">
    <source>
        <dbReference type="ARBA" id="ARBA00012438"/>
    </source>
</evidence>
<dbReference type="Proteomes" id="UP001553161">
    <property type="component" value="Unassembled WGS sequence"/>
</dbReference>
<dbReference type="Gene3D" id="1.10.287.130">
    <property type="match status" value="1"/>
</dbReference>
<dbReference type="GO" id="GO:0016301">
    <property type="term" value="F:kinase activity"/>
    <property type="evidence" value="ECO:0007669"/>
    <property type="project" value="UniProtKB-KW"/>
</dbReference>
<dbReference type="InterPro" id="IPR003661">
    <property type="entry name" value="HisK_dim/P_dom"/>
</dbReference>
<gene>
    <name evidence="6" type="ORF">AB0T83_20250</name>
</gene>
<dbReference type="Gene3D" id="3.30.565.10">
    <property type="entry name" value="Histidine kinase-like ATPase, C-terminal domain"/>
    <property type="match status" value="1"/>
</dbReference>
<reference evidence="6 7" key="1">
    <citation type="submission" date="2024-07" db="EMBL/GenBank/DDBJ databases">
        <authorList>
            <person name="Kang M."/>
        </authorList>
    </citation>
    <scope>NUCLEOTIDE SEQUENCE [LARGE SCALE GENOMIC DNA]</scope>
    <source>
        <strain evidence="6 7">DFM31</strain>
    </source>
</reference>
<evidence type="ECO:0000256" key="4">
    <source>
        <dbReference type="SAM" id="Phobius"/>
    </source>
</evidence>
<keyword evidence="4" id="KW-1133">Transmembrane helix</keyword>
<keyword evidence="6" id="KW-0808">Transferase</keyword>
<feature type="non-terminal residue" evidence="6">
    <location>
        <position position="1"/>
    </location>
</feature>
<proteinExistence type="predicted"/>
<dbReference type="SUPFAM" id="SSF47384">
    <property type="entry name" value="Homodimeric domain of signal transducing histidine kinase"/>
    <property type="match status" value="1"/>
</dbReference>
<feature type="transmembrane region" description="Helical" evidence="4">
    <location>
        <begin position="14"/>
        <end position="33"/>
    </location>
</feature>
<keyword evidence="6" id="KW-0418">Kinase</keyword>
<evidence type="ECO:0000313" key="6">
    <source>
        <dbReference type="EMBL" id="MEV8469058.1"/>
    </source>
</evidence>
<dbReference type="EMBL" id="JBFBVU010000090">
    <property type="protein sequence ID" value="MEV8469058.1"/>
    <property type="molecule type" value="Genomic_DNA"/>
</dbReference>
<name>A0ABV3LC18_9RHOB</name>
<comment type="caution">
    <text evidence="6">The sequence shown here is derived from an EMBL/GenBank/DDBJ whole genome shotgun (WGS) entry which is preliminary data.</text>
</comment>
<accession>A0ABV3LC18</accession>
<evidence type="ECO:0000256" key="1">
    <source>
        <dbReference type="ARBA" id="ARBA00000085"/>
    </source>
</evidence>
<dbReference type="InterPro" id="IPR036097">
    <property type="entry name" value="HisK_dim/P_sf"/>
</dbReference>
<keyword evidence="4" id="KW-0472">Membrane</keyword>
<dbReference type="InterPro" id="IPR036890">
    <property type="entry name" value="HATPase_C_sf"/>
</dbReference>
<keyword evidence="3" id="KW-0175">Coiled coil</keyword>
<dbReference type="Pfam" id="PF00512">
    <property type="entry name" value="HisKA"/>
    <property type="match status" value="1"/>
</dbReference>
<dbReference type="InterPro" id="IPR005467">
    <property type="entry name" value="His_kinase_dom"/>
</dbReference>
<dbReference type="CDD" id="cd00082">
    <property type="entry name" value="HisKA"/>
    <property type="match status" value="1"/>
</dbReference>
<dbReference type="PANTHER" id="PTHR43065:SF42">
    <property type="entry name" value="TWO-COMPONENT SENSOR PPRA"/>
    <property type="match status" value="1"/>
</dbReference>
<keyword evidence="7" id="KW-1185">Reference proteome</keyword>
<feature type="non-terminal residue" evidence="6">
    <location>
        <position position="198"/>
    </location>
</feature>
<dbReference type="PROSITE" id="PS50109">
    <property type="entry name" value="HIS_KIN"/>
    <property type="match status" value="1"/>
</dbReference>
<organism evidence="6 7">
    <name type="scientific">Meridianimarinicoccus marinus</name>
    <dbReference type="NCBI Taxonomy" id="3231483"/>
    <lineage>
        <taxon>Bacteria</taxon>
        <taxon>Pseudomonadati</taxon>
        <taxon>Pseudomonadota</taxon>
        <taxon>Alphaproteobacteria</taxon>
        <taxon>Rhodobacterales</taxon>
        <taxon>Paracoccaceae</taxon>
        <taxon>Meridianimarinicoccus</taxon>
    </lineage>
</organism>
<dbReference type="RefSeq" id="WP_366195009.1">
    <property type="nucleotide sequence ID" value="NZ_JBFBVU010000090.1"/>
</dbReference>
<protein>
    <recommendedName>
        <fullName evidence="2">histidine kinase</fullName>
        <ecNumber evidence="2">2.7.13.3</ecNumber>
    </recommendedName>
</protein>
<evidence type="ECO:0000259" key="5">
    <source>
        <dbReference type="PROSITE" id="PS50109"/>
    </source>
</evidence>
<sequence>TATALHPGDLLPPVRVALVLAGISLAALAIRALRRQRARIRAAERRAELSDLETRLSHASRVNALGEMASGMAHELTQPLTAVLAQAQAARRLVARGDTRQIAGGLEEIIAQTRRAAAILDRLRTWTRPRAQAPQVVDLRDCVAVAETLLRTQAKAAGATVAIRGTARAVPVLADRIELEQVIFNLIRNALDAVEEAA</sequence>
<evidence type="ECO:0000256" key="3">
    <source>
        <dbReference type="SAM" id="Coils"/>
    </source>
</evidence>
<dbReference type="SUPFAM" id="SSF55874">
    <property type="entry name" value="ATPase domain of HSP90 chaperone/DNA topoisomerase II/histidine kinase"/>
    <property type="match status" value="1"/>
</dbReference>
<dbReference type="EC" id="2.7.13.3" evidence="2"/>
<dbReference type="PANTHER" id="PTHR43065">
    <property type="entry name" value="SENSOR HISTIDINE KINASE"/>
    <property type="match status" value="1"/>
</dbReference>
<feature type="domain" description="Histidine kinase" evidence="5">
    <location>
        <begin position="71"/>
        <end position="198"/>
    </location>
</feature>
<comment type="catalytic activity">
    <reaction evidence="1">
        <text>ATP + protein L-histidine = ADP + protein N-phospho-L-histidine.</text>
        <dbReference type="EC" id="2.7.13.3"/>
    </reaction>
</comment>
<dbReference type="SMART" id="SM00388">
    <property type="entry name" value="HisKA"/>
    <property type="match status" value="1"/>
</dbReference>
<keyword evidence="4" id="KW-0812">Transmembrane</keyword>
<evidence type="ECO:0000313" key="7">
    <source>
        <dbReference type="Proteomes" id="UP001553161"/>
    </source>
</evidence>